<gene>
    <name evidence="6" type="ordered locus">MTR_8g097250</name>
</gene>
<reference evidence="6 8" key="1">
    <citation type="journal article" date="2011" name="Nature">
        <title>The Medicago genome provides insight into the evolution of rhizobial symbioses.</title>
        <authorList>
            <person name="Young N.D."/>
            <person name="Debelle F."/>
            <person name="Oldroyd G.E."/>
            <person name="Geurts R."/>
            <person name="Cannon S.B."/>
            <person name="Udvardi M.K."/>
            <person name="Benedito V.A."/>
            <person name="Mayer K.F."/>
            <person name="Gouzy J."/>
            <person name="Schoof H."/>
            <person name="Van de Peer Y."/>
            <person name="Proost S."/>
            <person name="Cook D.R."/>
            <person name="Meyers B.C."/>
            <person name="Spannagl M."/>
            <person name="Cheung F."/>
            <person name="De Mita S."/>
            <person name="Krishnakumar V."/>
            <person name="Gundlach H."/>
            <person name="Zhou S."/>
            <person name="Mudge J."/>
            <person name="Bharti A.K."/>
            <person name="Murray J.D."/>
            <person name="Naoumkina M.A."/>
            <person name="Rosen B."/>
            <person name="Silverstein K.A."/>
            <person name="Tang H."/>
            <person name="Rombauts S."/>
            <person name="Zhao P.X."/>
            <person name="Zhou P."/>
            <person name="Barbe V."/>
            <person name="Bardou P."/>
            <person name="Bechner M."/>
            <person name="Bellec A."/>
            <person name="Berger A."/>
            <person name="Berges H."/>
            <person name="Bidwell S."/>
            <person name="Bisseling T."/>
            <person name="Choisne N."/>
            <person name="Couloux A."/>
            <person name="Denny R."/>
            <person name="Deshpande S."/>
            <person name="Dai X."/>
            <person name="Doyle J.J."/>
            <person name="Dudez A.M."/>
            <person name="Farmer A.D."/>
            <person name="Fouteau S."/>
            <person name="Franken C."/>
            <person name="Gibelin C."/>
            <person name="Gish J."/>
            <person name="Goldstein S."/>
            <person name="Gonzalez A.J."/>
            <person name="Green P.J."/>
            <person name="Hallab A."/>
            <person name="Hartog M."/>
            <person name="Hua A."/>
            <person name="Humphray S.J."/>
            <person name="Jeong D.H."/>
            <person name="Jing Y."/>
            <person name="Jocker A."/>
            <person name="Kenton S.M."/>
            <person name="Kim D.J."/>
            <person name="Klee K."/>
            <person name="Lai H."/>
            <person name="Lang C."/>
            <person name="Lin S."/>
            <person name="Macmil S.L."/>
            <person name="Magdelenat G."/>
            <person name="Matthews L."/>
            <person name="McCorrison J."/>
            <person name="Monaghan E.L."/>
            <person name="Mun J.H."/>
            <person name="Najar F.Z."/>
            <person name="Nicholson C."/>
            <person name="Noirot C."/>
            <person name="O'Bleness M."/>
            <person name="Paule C.R."/>
            <person name="Poulain J."/>
            <person name="Prion F."/>
            <person name="Qin B."/>
            <person name="Qu C."/>
            <person name="Retzel E.F."/>
            <person name="Riddle C."/>
            <person name="Sallet E."/>
            <person name="Samain S."/>
            <person name="Samson N."/>
            <person name="Sanders I."/>
            <person name="Saurat O."/>
            <person name="Scarpelli C."/>
            <person name="Schiex T."/>
            <person name="Segurens B."/>
            <person name="Severin A.J."/>
            <person name="Sherrier D.J."/>
            <person name="Shi R."/>
            <person name="Sims S."/>
            <person name="Singer S.R."/>
            <person name="Sinharoy S."/>
            <person name="Sterck L."/>
            <person name="Viollet A."/>
            <person name="Wang B.B."/>
            <person name="Wang K."/>
            <person name="Wang M."/>
            <person name="Wang X."/>
            <person name="Warfsmann J."/>
            <person name="Weissenbach J."/>
            <person name="White D.D."/>
            <person name="White J.D."/>
            <person name="Wiley G.B."/>
            <person name="Wincker P."/>
            <person name="Xing Y."/>
            <person name="Yang L."/>
            <person name="Yao Z."/>
            <person name="Ying F."/>
            <person name="Zhai J."/>
            <person name="Zhou L."/>
            <person name="Zuber A."/>
            <person name="Denarie J."/>
            <person name="Dixon R.A."/>
            <person name="May G.D."/>
            <person name="Schwartz D.C."/>
            <person name="Rogers J."/>
            <person name="Quetier F."/>
            <person name="Town C.D."/>
            <person name="Roe B.A."/>
        </authorList>
    </citation>
    <scope>NUCLEOTIDE SEQUENCE [LARGE SCALE GENOMIC DNA]</scope>
    <source>
        <strain evidence="6">A17</strain>
        <strain evidence="7 8">cv. Jemalong A17</strain>
    </source>
</reference>
<keyword evidence="4" id="KW-1133">Transmembrane helix</keyword>
<dbReference type="InterPro" id="IPR044991">
    <property type="entry name" value="TET_plant"/>
</dbReference>
<reference evidence="7" key="3">
    <citation type="submission" date="2015-04" db="UniProtKB">
        <authorList>
            <consortium name="EnsemblPlants"/>
        </authorList>
    </citation>
    <scope>IDENTIFICATION</scope>
    <source>
        <strain evidence="7">cv. Jemalong A17</strain>
    </source>
</reference>
<protein>
    <submittedName>
        <fullName evidence="6">Tetraspanin, putative</fullName>
    </submittedName>
</protein>
<dbReference type="GO" id="GO:0009506">
    <property type="term" value="C:plasmodesma"/>
    <property type="evidence" value="ECO:0000318"/>
    <property type="project" value="GO_Central"/>
</dbReference>
<dbReference type="EnsemblPlants" id="KEH21036">
    <property type="protein sequence ID" value="KEH21036"/>
    <property type="gene ID" value="MTR_8g097250"/>
</dbReference>
<keyword evidence="5" id="KW-0472">Membrane</keyword>
<dbReference type="EMBL" id="CM001224">
    <property type="protein sequence ID" value="KEH21036.1"/>
    <property type="molecule type" value="Genomic_DNA"/>
</dbReference>
<dbReference type="STRING" id="3880.A0A072TV33"/>
<keyword evidence="8" id="KW-1185">Reference proteome</keyword>
<evidence type="ECO:0000256" key="1">
    <source>
        <dbReference type="ARBA" id="ARBA00004370"/>
    </source>
</evidence>
<comment type="similarity">
    <text evidence="2">Belongs to the tetraspanin (TM4SF) family.</text>
</comment>
<proteinExistence type="inferred from homology"/>
<evidence type="ECO:0000256" key="5">
    <source>
        <dbReference type="ARBA" id="ARBA00023136"/>
    </source>
</evidence>
<reference evidence="6 8" key="2">
    <citation type="journal article" date="2014" name="BMC Genomics">
        <title>An improved genome release (version Mt4.0) for the model legume Medicago truncatula.</title>
        <authorList>
            <person name="Tang H."/>
            <person name="Krishnakumar V."/>
            <person name="Bidwell S."/>
            <person name="Rosen B."/>
            <person name="Chan A."/>
            <person name="Zhou S."/>
            <person name="Gentzbittel L."/>
            <person name="Childs K.L."/>
            <person name="Yandell M."/>
            <person name="Gundlach H."/>
            <person name="Mayer K.F."/>
            <person name="Schwartz D.C."/>
            <person name="Town C.D."/>
        </authorList>
    </citation>
    <scope>GENOME REANNOTATION</scope>
    <source>
        <strain evidence="6">A17</strain>
        <strain evidence="7 8">cv. Jemalong A17</strain>
    </source>
</reference>
<evidence type="ECO:0000313" key="6">
    <source>
        <dbReference type="EMBL" id="KEH21036.1"/>
    </source>
</evidence>
<name>A0A072TV33_MEDTR</name>
<evidence type="ECO:0000256" key="2">
    <source>
        <dbReference type="ARBA" id="ARBA00006840"/>
    </source>
</evidence>
<dbReference type="AlphaFoldDB" id="A0A072TV33"/>
<sequence>MADKLQIKEVNFCLFMMTMMHKVCRERGMLHAWLNNSHNLKQLRVCLVKTEDCNNISKRYETPKQYKLAKLTPTEAGCCQPPSECGYPAVNASYYDLTFHPVSPNHDCKRYKNSQNAIIVTCK</sequence>
<dbReference type="GO" id="GO:0009734">
    <property type="term" value="P:auxin-activated signaling pathway"/>
    <property type="evidence" value="ECO:0007669"/>
    <property type="project" value="InterPro"/>
</dbReference>
<evidence type="ECO:0000313" key="8">
    <source>
        <dbReference type="Proteomes" id="UP000002051"/>
    </source>
</evidence>
<dbReference type="HOGENOM" id="CLU_2018662_0_0_1"/>
<keyword evidence="3" id="KW-0812">Transmembrane</keyword>
<dbReference type="PANTHER" id="PTHR32191">
    <property type="entry name" value="TETRASPANIN-8-RELATED"/>
    <property type="match status" value="1"/>
</dbReference>
<comment type="subcellular location">
    <subcellularLocation>
        <location evidence="1">Membrane</location>
    </subcellularLocation>
</comment>
<dbReference type="Proteomes" id="UP000002051">
    <property type="component" value="Chromosome 8"/>
</dbReference>
<dbReference type="GO" id="GO:0005886">
    <property type="term" value="C:plasma membrane"/>
    <property type="evidence" value="ECO:0000318"/>
    <property type="project" value="GO_Central"/>
</dbReference>
<accession>A0A072TV33</accession>
<evidence type="ECO:0000256" key="4">
    <source>
        <dbReference type="ARBA" id="ARBA00022989"/>
    </source>
</evidence>
<evidence type="ECO:0000313" key="7">
    <source>
        <dbReference type="EnsemblPlants" id="KEH21036"/>
    </source>
</evidence>
<evidence type="ECO:0000256" key="3">
    <source>
        <dbReference type="ARBA" id="ARBA00022692"/>
    </source>
</evidence>
<organism evidence="6 8">
    <name type="scientific">Medicago truncatula</name>
    <name type="common">Barrel medic</name>
    <name type="synonym">Medicago tribuloides</name>
    <dbReference type="NCBI Taxonomy" id="3880"/>
    <lineage>
        <taxon>Eukaryota</taxon>
        <taxon>Viridiplantae</taxon>
        <taxon>Streptophyta</taxon>
        <taxon>Embryophyta</taxon>
        <taxon>Tracheophyta</taxon>
        <taxon>Spermatophyta</taxon>
        <taxon>Magnoliopsida</taxon>
        <taxon>eudicotyledons</taxon>
        <taxon>Gunneridae</taxon>
        <taxon>Pentapetalae</taxon>
        <taxon>rosids</taxon>
        <taxon>fabids</taxon>
        <taxon>Fabales</taxon>
        <taxon>Fabaceae</taxon>
        <taxon>Papilionoideae</taxon>
        <taxon>50 kb inversion clade</taxon>
        <taxon>NPAAA clade</taxon>
        <taxon>Hologalegina</taxon>
        <taxon>IRL clade</taxon>
        <taxon>Trifolieae</taxon>
        <taxon>Medicago</taxon>
    </lineage>
</organism>